<proteinExistence type="predicted"/>
<organism evidence="4 5">
    <name type="scientific">Sporolactobacillus terrae</name>
    <dbReference type="NCBI Taxonomy" id="269673"/>
    <lineage>
        <taxon>Bacteria</taxon>
        <taxon>Bacillati</taxon>
        <taxon>Bacillota</taxon>
        <taxon>Bacilli</taxon>
        <taxon>Bacillales</taxon>
        <taxon>Sporolactobacillaceae</taxon>
        <taxon>Sporolactobacillus</taxon>
    </lineage>
</organism>
<dbReference type="EMBL" id="AP021853">
    <property type="protein sequence ID" value="BBN97854.1"/>
    <property type="molecule type" value="Genomic_DNA"/>
</dbReference>
<reference evidence="4 5" key="1">
    <citation type="submission" date="2019-09" db="EMBL/GenBank/DDBJ databases">
        <title>Complete genome sequence of Sporolactobacillus terrae 70-3.</title>
        <authorList>
            <person name="Tanaka N."/>
            <person name="Shiwa Y."/>
            <person name="Fujita N."/>
            <person name="Tanasupawat S."/>
        </authorList>
    </citation>
    <scope>NUCLEOTIDE SEQUENCE [LARGE SCALE GENOMIC DNA]</scope>
    <source>
        <strain evidence="4 5">70-3</strain>
    </source>
</reference>
<evidence type="ECO:0000313" key="4">
    <source>
        <dbReference type="EMBL" id="BBO00322.1"/>
    </source>
</evidence>
<dbReference type="EMBL" id="AP021853">
    <property type="protein sequence ID" value="BBO00013.1"/>
    <property type="molecule type" value="Genomic_DNA"/>
</dbReference>
<dbReference type="AlphaFoldDB" id="A0A5K7X063"/>
<evidence type="ECO:0000313" key="1">
    <source>
        <dbReference type="EMBL" id="BBN97854.1"/>
    </source>
</evidence>
<accession>A0A5K7X063</accession>
<evidence type="ECO:0000313" key="2">
    <source>
        <dbReference type="EMBL" id="BBN98059.1"/>
    </source>
</evidence>
<protein>
    <submittedName>
        <fullName evidence="4">Uncharacterized protein</fullName>
    </submittedName>
</protein>
<sequence>MTRAELQELWQERINDFEASHLNGIQWCANHNISLSQFRYWRRKLCLTAPQASRSKDRWVSVDLTDSARQNPLLIQLGTMKIEVHPGFNPDLLADVVRVLRVL</sequence>
<gene>
    <name evidence="1" type="ORF">St703_05590</name>
    <name evidence="2" type="ORF">St703_07640</name>
    <name evidence="3" type="ORF">St703_27170</name>
    <name evidence="4" type="ORF">St703_30260</name>
</gene>
<evidence type="ECO:0000313" key="5">
    <source>
        <dbReference type="Proteomes" id="UP000326951"/>
    </source>
</evidence>
<dbReference type="EMBL" id="AP021853">
    <property type="protein sequence ID" value="BBO00322.1"/>
    <property type="molecule type" value="Genomic_DNA"/>
</dbReference>
<dbReference type="Proteomes" id="UP000326951">
    <property type="component" value="Chromosome"/>
</dbReference>
<dbReference type="EMBL" id="AP021853">
    <property type="protein sequence ID" value="BBN98059.1"/>
    <property type="molecule type" value="Genomic_DNA"/>
</dbReference>
<dbReference type="RefSeq" id="WP_130004297.1">
    <property type="nucleotide sequence ID" value="NZ_AP021853.1"/>
</dbReference>
<dbReference type="NCBIfam" id="NF047593">
    <property type="entry name" value="IS66_ISAeme5_TnpA"/>
    <property type="match status" value="1"/>
</dbReference>
<evidence type="ECO:0000313" key="3">
    <source>
        <dbReference type="EMBL" id="BBO00013.1"/>
    </source>
</evidence>
<name>A0A5K7X063_9BACL</name>